<protein>
    <submittedName>
        <fullName evidence="2">Uncharacterized protein</fullName>
    </submittedName>
</protein>
<gene>
    <name evidence="2" type="ORF">P170DRAFT_475551</name>
</gene>
<keyword evidence="1" id="KW-0175">Coiled coil</keyword>
<reference evidence="2 3" key="1">
    <citation type="submission" date="2016-12" db="EMBL/GenBank/DDBJ databases">
        <title>The genomes of Aspergillus section Nigri reveals drivers in fungal speciation.</title>
        <authorList>
            <consortium name="DOE Joint Genome Institute"/>
            <person name="Vesth T.C."/>
            <person name="Nybo J."/>
            <person name="Theobald S."/>
            <person name="Brandl J."/>
            <person name="Frisvad J.C."/>
            <person name="Nielsen K.F."/>
            <person name="Lyhne E.K."/>
            <person name="Kogle M.E."/>
            <person name="Kuo A."/>
            <person name="Riley R."/>
            <person name="Clum A."/>
            <person name="Nolan M."/>
            <person name="Lipzen A."/>
            <person name="Salamov A."/>
            <person name="Henrissat B."/>
            <person name="Wiebenga A."/>
            <person name="De Vries R.P."/>
            <person name="Grigoriev I.V."/>
            <person name="Mortensen U.H."/>
            <person name="Andersen M.R."/>
            <person name="Baker S.E."/>
        </authorList>
    </citation>
    <scope>NUCLEOTIDE SEQUENCE [LARGE SCALE GENOMIC DNA]</scope>
    <source>
        <strain evidence="2 3">IBT 23096</strain>
    </source>
</reference>
<sequence>MASNFKAKRLVLTAAVTSITIAGTLYGAGLKSGQEVTQAAQKAREVSIDERISALRNTREELAAKKGLVEKQMKDLEVRIEERKRKNIDGLKKEPPHN</sequence>
<dbReference type="OrthoDB" id="5428081at2759"/>
<proteinExistence type="predicted"/>
<dbReference type="GeneID" id="36560970"/>
<accession>A0A2I2G8P7</accession>
<dbReference type="Proteomes" id="UP000234275">
    <property type="component" value="Unassembled WGS sequence"/>
</dbReference>
<evidence type="ECO:0000313" key="3">
    <source>
        <dbReference type="Proteomes" id="UP000234275"/>
    </source>
</evidence>
<dbReference type="EMBL" id="MSFO01000004">
    <property type="protein sequence ID" value="PLB49250.1"/>
    <property type="molecule type" value="Genomic_DNA"/>
</dbReference>
<dbReference type="RefSeq" id="XP_024704552.1">
    <property type="nucleotide sequence ID" value="XM_024853272.1"/>
</dbReference>
<evidence type="ECO:0000313" key="2">
    <source>
        <dbReference type="EMBL" id="PLB49250.1"/>
    </source>
</evidence>
<dbReference type="AlphaFoldDB" id="A0A2I2G8P7"/>
<keyword evidence="3" id="KW-1185">Reference proteome</keyword>
<feature type="coiled-coil region" evidence="1">
    <location>
        <begin position="59"/>
        <end position="86"/>
    </location>
</feature>
<dbReference type="VEuPathDB" id="FungiDB:P170DRAFT_475551"/>
<name>A0A2I2G8P7_9EURO</name>
<evidence type="ECO:0000256" key="1">
    <source>
        <dbReference type="SAM" id="Coils"/>
    </source>
</evidence>
<comment type="caution">
    <text evidence="2">The sequence shown here is derived from an EMBL/GenBank/DDBJ whole genome shotgun (WGS) entry which is preliminary data.</text>
</comment>
<organism evidence="2 3">
    <name type="scientific">Aspergillus steynii IBT 23096</name>
    <dbReference type="NCBI Taxonomy" id="1392250"/>
    <lineage>
        <taxon>Eukaryota</taxon>
        <taxon>Fungi</taxon>
        <taxon>Dikarya</taxon>
        <taxon>Ascomycota</taxon>
        <taxon>Pezizomycotina</taxon>
        <taxon>Eurotiomycetes</taxon>
        <taxon>Eurotiomycetidae</taxon>
        <taxon>Eurotiales</taxon>
        <taxon>Aspergillaceae</taxon>
        <taxon>Aspergillus</taxon>
        <taxon>Aspergillus subgen. Circumdati</taxon>
    </lineage>
</organism>